<evidence type="ECO:0000313" key="2">
    <source>
        <dbReference type="EMBL" id="KAG8522926.1"/>
    </source>
</evidence>
<name>A0A8J6AK89_GALPY</name>
<protein>
    <submittedName>
        <fullName evidence="2">Cytochrome c oxidase assembly factor 4, mitochondrial</fullName>
    </submittedName>
</protein>
<keyword evidence="3" id="KW-1185">Reference proteome</keyword>
<sequence>MTPPPPEVGCSEKLRGETKGGIYTERPPMKMRSRSLSFRLRFRAPHGSLVRGWRHGTISASFCGLLRARRSCVRVLLSYLFGELRTPPASAIQLWTIQLTHTSEQGSLFTPEDELKSGCGGDRAGWQLVSPVIFPKMSTQGHTWTRQEKKEGEEEDPLDHMISRSGCAASHYAVQECMAQHQDWRQCQPQVRAFKDCMSEQQARRREELQRRKGQTSAHH</sequence>
<feature type="compositionally biased region" description="Basic and acidic residues" evidence="1">
    <location>
        <begin position="200"/>
        <end position="211"/>
    </location>
</feature>
<evidence type="ECO:0000313" key="3">
    <source>
        <dbReference type="Proteomes" id="UP000700334"/>
    </source>
</evidence>
<dbReference type="PANTHER" id="PTHR13639">
    <property type="entry name" value="CYTOCHROME C OXIDASE ASSEMBLY FACTOR 4 HOMOLOG, MITOCHONDRIAL"/>
    <property type="match status" value="1"/>
</dbReference>
<feature type="region of interest" description="Disordered" evidence="1">
    <location>
        <begin position="1"/>
        <end position="26"/>
    </location>
</feature>
<evidence type="ECO:0000256" key="1">
    <source>
        <dbReference type="SAM" id="MobiDB-lite"/>
    </source>
</evidence>
<reference evidence="2" key="1">
    <citation type="journal article" date="2021" name="Evol. Appl.">
        <title>The genome of the Pyrenean desman and the effects of bottlenecks and inbreeding on the genomic landscape of an endangered species.</title>
        <authorList>
            <person name="Escoda L."/>
            <person name="Castresana J."/>
        </authorList>
    </citation>
    <scope>NUCLEOTIDE SEQUENCE</scope>
    <source>
        <strain evidence="2">IBE-C5619</strain>
    </source>
</reference>
<accession>A0A8J6AK89</accession>
<dbReference type="OrthoDB" id="5586401at2759"/>
<organism evidence="2 3">
    <name type="scientific">Galemys pyrenaicus</name>
    <name type="common">Iberian desman</name>
    <name type="synonym">Pyrenean desman</name>
    <dbReference type="NCBI Taxonomy" id="202257"/>
    <lineage>
        <taxon>Eukaryota</taxon>
        <taxon>Metazoa</taxon>
        <taxon>Chordata</taxon>
        <taxon>Craniata</taxon>
        <taxon>Vertebrata</taxon>
        <taxon>Euteleostomi</taxon>
        <taxon>Mammalia</taxon>
        <taxon>Eutheria</taxon>
        <taxon>Laurasiatheria</taxon>
        <taxon>Eulipotyphla</taxon>
        <taxon>Talpidae</taxon>
        <taxon>Galemys</taxon>
    </lineage>
</organism>
<dbReference type="Proteomes" id="UP000700334">
    <property type="component" value="Unassembled WGS sequence"/>
</dbReference>
<dbReference type="PROSITE" id="PS51808">
    <property type="entry name" value="CHCH"/>
    <property type="match status" value="1"/>
</dbReference>
<dbReference type="InterPro" id="IPR039870">
    <property type="entry name" value="Coa4-like"/>
</dbReference>
<comment type="caution">
    <text evidence="2">The sequence shown here is derived from an EMBL/GenBank/DDBJ whole genome shotgun (WGS) entry which is preliminary data.</text>
</comment>
<dbReference type="AlphaFoldDB" id="A0A8J6AK89"/>
<dbReference type="GO" id="GO:0005758">
    <property type="term" value="C:mitochondrial intermembrane space"/>
    <property type="evidence" value="ECO:0007669"/>
    <property type="project" value="InterPro"/>
</dbReference>
<dbReference type="EMBL" id="JAGFMF010011429">
    <property type="protein sequence ID" value="KAG8522926.1"/>
    <property type="molecule type" value="Genomic_DNA"/>
</dbReference>
<gene>
    <name evidence="2" type="ORF">J0S82_010141</name>
</gene>
<dbReference type="PANTHER" id="PTHR13639:SF2">
    <property type="entry name" value="CYTOCHROME C OXIDASE ASSEMBLY FACTOR 4 HOMOLOG, MITOCHONDRIAL"/>
    <property type="match status" value="1"/>
</dbReference>
<feature type="region of interest" description="Disordered" evidence="1">
    <location>
        <begin position="200"/>
        <end position="220"/>
    </location>
</feature>
<dbReference type="GO" id="GO:0033617">
    <property type="term" value="P:mitochondrial respiratory chain complex IV assembly"/>
    <property type="evidence" value="ECO:0007669"/>
    <property type="project" value="InterPro"/>
</dbReference>
<proteinExistence type="predicted"/>